<keyword evidence="7" id="KW-1185">Reference proteome</keyword>
<protein>
    <submittedName>
        <fullName evidence="6">TetR family transcriptional regulator</fullName>
    </submittedName>
</protein>
<dbReference type="InterPro" id="IPR009057">
    <property type="entry name" value="Homeodomain-like_sf"/>
</dbReference>
<dbReference type="PROSITE" id="PS50977">
    <property type="entry name" value="HTH_TETR_2"/>
    <property type="match status" value="1"/>
</dbReference>
<sequence>MRPMTENGGVAQRADWMRDTRRSAVQDRIVEIAGDVFAERGADASMADIAAAVGCSRATLYRYFDGRRTLQLEYIGRVARRIGAAVEAAVAGEADPAVRLTEAVVVALDQVRREPALAAWFTPGGAGSTSELALSSEFVETAATTFLSVGGRPGQDAARWVIRVIVSLLVVPGGSPADERAMIATFVTPSVLASLTTT</sequence>
<dbReference type="Proteomes" id="UP000035065">
    <property type="component" value="Unassembled WGS sequence"/>
</dbReference>
<evidence type="ECO:0000256" key="2">
    <source>
        <dbReference type="ARBA" id="ARBA00023125"/>
    </source>
</evidence>
<feature type="DNA-binding region" description="H-T-H motif" evidence="4">
    <location>
        <begin position="45"/>
        <end position="64"/>
    </location>
</feature>
<reference evidence="6 7" key="1">
    <citation type="journal article" date="2011" name="J. Bacteriol.">
        <title>Draft Genome Sequence of Gordonia neofelifaecis NRRL B-59395, a Cholesterol-Degrading Actinomycete.</title>
        <authorList>
            <person name="Ge F."/>
            <person name="Li W."/>
            <person name="Chen G."/>
            <person name="Liu Y."/>
            <person name="Zhang G."/>
            <person name="Yong B."/>
            <person name="Wang Q."/>
            <person name="Wang N."/>
            <person name="Huang Z."/>
            <person name="Li W."/>
            <person name="Wang J."/>
            <person name="Wu C."/>
            <person name="Xie Q."/>
            <person name="Liu G."/>
        </authorList>
    </citation>
    <scope>NUCLEOTIDE SEQUENCE [LARGE SCALE GENOMIC DNA]</scope>
    <source>
        <strain evidence="6 7">NRRL B-59395</strain>
    </source>
</reference>
<comment type="caution">
    <text evidence="6">The sequence shown here is derived from an EMBL/GenBank/DDBJ whole genome shotgun (WGS) entry which is preliminary data.</text>
</comment>
<organism evidence="6 7">
    <name type="scientific">Gordonia neofelifaecis NRRL B-59395</name>
    <dbReference type="NCBI Taxonomy" id="644548"/>
    <lineage>
        <taxon>Bacteria</taxon>
        <taxon>Bacillati</taxon>
        <taxon>Actinomycetota</taxon>
        <taxon>Actinomycetes</taxon>
        <taxon>Mycobacteriales</taxon>
        <taxon>Gordoniaceae</taxon>
        <taxon>Gordonia</taxon>
    </lineage>
</organism>
<dbReference type="InterPro" id="IPR050109">
    <property type="entry name" value="HTH-type_TetR-like_transc_reg"/>
</dbReference>
<evidence type="ECO:0000256" key="3">
    <source>
        <dbReference type="ARBA" id="ARBA00023163"/>
    </source>
</evidence>
<feature type="domain" description="HTH tetR-type" evidence="5">
    <location>
        <begin position="23"/>
        <end position="82"/>
    </location>
</feature>
<dbReference type="PANTHER" id="PTHR30055">
    <property type="entry name" value="HTH-TYPE TRANSCRIPTIONAL REGULATOR RUTR"/>
    <property type="match status" value="1"/>
</dbReference>
<dbReference type="Gene3D" id="1.10.357.10">
    <property type="entry name" value="Tetracycline Repressor, domain 2"/>
    <property type="match status" value="1"/>
</dbReference>
<dbReference type="eggNOG" id="COG1309">
    <property type="taxonomic scope" value="Bacteria"/>
</dbReference>
<dbReference type="GO" id="GO:0000976">
    <property type="term" value="F:transcription cis-regulatory region binding"/>
    <property type="evidence" value="ECO:0007669"/>
    <property type="project" value="TreeGrafter"/>
</dbReference>
<gene>
    <name evidence="6" type="ORF">SCNU_03047</name>
</gene>
<accession>F1YFR7</accession>
<keyword evidence="2 4" id="KW-0238">DNA-binding</keyword>
<keyword evidence="1" id="KW-0805">Transcription regulation</keyword>
<dbReference type="STRING" id="644548.SCNU_03047"/>
<dbReference type="PANTHER" id="PTHR30055:SF234">
    <property type="entry name" value="HTH-TYPE TRANSCRIPTIONAL REGULATOR BETI"/>
    <property type="match status" value="1"/>
</dbReference>
<evidence type="ECO:0000259" key="5">
    <source>
        <dbReference type="PROSITE" id="PS50977"/>
    </source>
</evidence>
<name>F1YFR7_9ACTN</name>
<dbReference type="GO" id="GO:0003700">
    <property type="term" value="F:DNA-binding transcription factor activity"/>
    <property type="evidence" value="ECO:0007669"/>
    <property type="project" value="TreeGrafter"/>
</dbReference>
<dbReference type="AlphaFoldDB" id="F1YFR7"/>
<dbReference type="EMBL" id="AEUD01000002">
    <property type="protein sequence ID" value="EGD56494.1"/>
    <property type="molecule type" value="Genomic_DNA"/>
</dbReference>
<dbReference type="SUPFAM" id="SSF46689">
    <property type="entry name" value="Homeodomain-like"/>
    <property type="match status" value="1"/>
</dbReference>
<dbReference type="Pfam" id="PF00440">
    <property type="entry name" value="TetR_N"/>
    <property type="match status" value="1"/>
</dbReference>
<dbReference type="InterPro" id="IPR001647">
    <property type="entry name" value="HTH_TetR"/>
</dbReference>
<dbReference type="PRINTS" id="PR00455">
    <property type="entry name" value="HTHTETR"/>
</dbReference>
<evidence type="ECO:0000256" key="4">
    <source>
        <dbReference type="PROSITE-ProRule" id="PRU00335"/>
    </source>
</evidence>
<evidence type="ECO:0000313" key="7">
    <source>
        <dbReference type="Proteomes" id="UP000035065"/>
    </source>
</evidence>
<proteinExistence type="predicted"/>
<evidence type="ECO:0000256" key="1">
    <source>
        <dbReference type="ARBA" id="ARBA00023015"/>
    </source>
</evidence>
<evidence type="ECO:0000313" key="6">
    <source>
        <dbReference type="EMBL" id="EGD56494.1"/>
    </source>
</evidence>
<keyword evidence="3" id="KW-0804">Transcription</keyword>